<feature type="compositionally biased region" description="Pro residues" evidence="1">
    <location>
        <begin position="82"/>
        <end position="91"/>
    </location>
</feature>
<dbReference type="AlphaFoldDB" id="A0ABD3MLY5"/>
<evidence type="ECO:0000313" key="3">
    <source>
        <dbReference type="EMBL" id="KAL3764773.1"/>
    </source>
</evidence>
<feature type="region of interest" description="Disordered" evidence="1">
    <location>
        <begin position="68"/>
        <end position="97"/>
    </location>
</feature>
<accession>A0ABD3MLY5</accession>
<proteinExistence type="predicted"/>
<evidence type="ECO:0000256" key="2">
    <source>
        <dbReference type="SAM" id="SignalP"/>
    </source>
</evidence>
<gene>
    <name evidence="3" type="ORF">ACHAWO_009588</name>
</gene>
<dbReference type="EMBL" id="JALLPJ020001413">
    <property type="protein sequence ID" value="KAL3764773.1"/>
    <property type="molecule type" value="Genomic_DNA"/>
</dbReference>
<reference evidence="3 4" key="1">
    <citation type="submission" date="2024-10" db="EMBL/GenBank/DDBJ databases">
        <title>Updated reference genomes for cyclostephanoid diatoms.</title>
        <authorList>
            <person name="Roberts W.R."/>
            <person name="Alverson A.J."/>
        </authorList>
    </citation>
    <scope>NUCLEOTIDE SEQUENCE [LARGE SCALE GENOMIC DNA]</scope>
    <source>
        <strain evidence="3 4">AJA010-31</strain>
    </source>
</reference>
<keyword evidence="4" id="KW-1185">Reference proteome</keyword>
<evidence type="ECO:0000313" key="4">
    <source>
        <dbReference type="Proteomes" id="UP001530400"/>
    </source>
</evidence>
<name>A0ABD3MLY5_9STRA</name>
<feature type="signal peptide" evidence="2">
    <location>
        <begin position="1"/>
        <end position="17"/>
    </location>
</feature>
<evidence type="ECO:0000256" key="1">
    <source>
        <dbReference type="SAM" id="MobiDB-lite"/>
    </source>
</evidence>
<feature type="chain" id="PRO_5044870583" evidence="2">
    <location>
        <begin position="18"/>
        <end position="151"/>
    </location>
</feature>
<keyword evidence="2" id="KW-0732">Signal</keyword>
<dbReference type="Proteomes" id="UP001530400">
    <property type="component" value="Unassembled WGS sequence"/>
</dbReference>
<protein>
    <submittedName>
        <fullName evidence="3">Uncharacterized protein</fullName>
    </submittedName>
</protein>
<feature type="compositionally biased region" description="Acidic residues" evidence="1">
    <location>
        <begin position="70"/>
        <end position="80"/>
    </location>
</feature>
<sequence length="151" mass="15777">MKFTAALIAASMATTTAFAPAAPNARCTTSLSETVYKMVGEASPAAKDKADDLAKTIEVIMDYFEKEESTDGIDDSDDDTPYVPPTPPPAPAAAAPAAKSSTGIELWSVDYDAAAMLAYKAAGSKGDFGAFKTKYLADTSAMVGEKNPYKK</sequence>
<comment type="caution">
    <text evidence="3">The sequence shown here is derived from an EMBL/GenBank/DDBJ whole genome shotgun (WGS) entry which is preliminary data.</text>
</comment>
<organism evidence="3 4">
    <name type="scientific">Cyclotella atomus</name>
    <dbReference type="NCBI Taxonomy" id="382360"/>
    <lineage>
        <taxon>Eukaryota</taxon>
        <taxon>Sar</taxon>
        <taxon>Stramenopiles</taxon>
        <taxon>Ochrophyta</taxon>
        <taxon>Bacillariophyta</taxon>
        <taxon>Coscinodiscophyceae</taxon>
        <taxon>Thalassiosirophycidae</taxon>
        <taxon>Stephanodiscales</taxon>
        <taxon>Stephanodiscaceae</taxon>
        <taxon>Cyclotella</taxon>
    </lineage>
</organism>